<feature type="transmembrane region" description="Helical" evidence="2">
    <location>
        <begin position="120"/>
        <end position="143"/>
    </location>
</feature>
<organism evidence="3 4">
    <name type="scientific">Periconia macrospinosa</name>
    <dbReference type="NCBI Taxonomy" id="97972"/>
    <lineage>
        <taxon>Eukaryota</taxon>
        <taxon>Fungi</taxon>
        <taxon>Dikarya</taxon>
        <taxon>Ascomycota</taxon>
        <taxon>Pezizomycotina</taxon>
        <taxon>Dothideomycetes</taxon>
        <taxon>Pleosporomycetidae</taxon>
        <taxon>Pleosporales</taxon>
        <taxon>Massarineae</taxon>
        <taxon>Periconiaceae</taxon>
        <taxon>Periconia</taxon>
    </lineage>
</organism>
<keyword evidence="4" id="KW-1185">Reference proteome</keyword>
<evidence type="ECO:0000313" key="3">
    <source>
        <dbReference type="EMBL" id="PVI02191.1"/>
    </source>
</evidence>
<dbReference type="EMBL" id="KZ805346">
    <property type="protein sequence ID" value="PVI02191.1"/>
    <property type="molecule type" value="Genomic_DNA"/>
</dbReference>
<dbReference type="AlphaFoldDB" id="A0A2V1DVI9"/>
<evidence type="ECO:0000256" key="1">
    <source>
        <dbReference type="SAM" id="MobiDB-lite"/>
    </source>
</evidence>
<name>A0A2V1DVI9_9PLEO</name>
<evidence type="ECO:0000256" key="2">
    <source>
        <dbReference type="SAM" id="Phobius"/>
    </source>
</evidence>
<keyword evidence="2" id="KW-0472">Membrane</keyword>
<feature type="transmembrane region" description="Helical" evidence="2">
    <location>
        <begin position="244"/>
        <end position="264"/>
    </location>
</feature>
<dbReference type="Proteomes" id="UP000244855">
    <property type="component" value="Unassembled WGS sequence"/>
</dbReference>
<feature type="compositionally biased region" description="Gly residues" evidence="1">
    <location>
        <begin position="1"/>
        <end position="25"/>
    </location>
</feature>
<reference evidence="3 4" key="1">
    <citation type="journal article" date="2018" name="Sci. Rep.">
        <title>Comparative genomics provides insights into the lifestyle and reveals functional heterogeneity of dark septate endophytic fungi.</title>
        <authorList>
            <person name="Knapp D.G."/>
            <person name="Nemeth J.B."/>
            <person name="Barry K."/>
            <person name="Hainaut M."/>
            <person name="Henrissat B."/>
            <person name="Johnson J."/>
            <person name="Kuo A."/>
            <person name="Lim J.H.P."/>
            <person name="Lipzen A."/>
            <person name="Nolan M."/>
            <person name="Ohm R.A."/>
            <person name="Tamas L."/>
            <person name="Grigoriev I.V."/>
            <person name="Spatafora J.W."/>
            <person name="Nagy L.G."/>
            <person name="Kovacs G.M."/>
        </authorList>
    </citation>
    <scope>NUCLEOTIDE SEQUENCE [LARGE SCALE GENOMIC DNA]</scope>
    <source>
        <strain evidence="3 4">DSE2036</strain>
    </source>
</reference>
<evidence type="ECO:0000313" key="4">
    <source>
        <dbReference type="Proteomes" id="UP000244855"/>
    </source>
</evidence>
<feature type="transmembrane region" description="Helical" evidence="2">
    <location>
        <begin position="83"/>
        <end position="108"/>
    </location>
</feature>
<feature type="transmembrane region" description="Helical" evidence="2">
    <location>
        <begin position="164"/>
        <end position="183"/>
    </location>
</feature>
<keyword evidence="2" id="KW-0812">Transmembrane</keyword>
<feature type="region of interest" description="Disordered" evidence="1">
    <location>
        <begin position="1"/>
        <end position="29"/>
    </location>
</feature>
<sequence>MAPKGGRGGGGSSSGGSSGGSGGSSSSGSSGSSGVCEGAFVGPTGVTIINFVAYCLFFVLMLVLLISLCCVRKRHRSASTKQLIGIVYMLSLCSTLFAWALMIIFAIVRECGSGDYNSAMGLSITCSIFFNLGTFLLLFLAVWKVNSMLRQRLGHTGKFTLHKIISLVIVIVMAVLTAAYIAMNSYQTWSNYSPSSRTFRNDFDIHLYKYWQAYTGLWVVSVVFGLMLNLHMIHSLKSKVHSSLSDLTFWSCILTFFLVLYPIIDVIPLSAGLRGHFIPRDTQYALYYLSNFFQIFAWASMLFLAKSRSWEIAAGDGYYGGNANGVQQPMAQQYTYGNGPSQSTVGAGTAQGYNYQQQPEYLQHNGMPAAPTQGYVR</sequence>
<keyword evidence="2" id="KW-1133">Transmembrane helix</keyword>
<feature type="transmembrane region" description="Helical" evidence="2">
    <location>
        <begin position="51"/>
        <end position="71"/>
    </location>
</feature>
<dbReference type="OrthoDB" id="3783050at2759"/>
<protein>
    <submittedName>
        <fullName evidence="3">Uncharacterized protein</fullName>
    </submittedName>
</protein>
<feature type="transmembrane region" description="Helical" evidence="2">
    <location>
        <begin position="211"/>
        <end position="232"/>
    </location>
</feature>
<accession>A0A2V1DVI9</accession>
<proteinExistence type="predicted"/>
<feature type="transmembrane region" description="Helical" evidence="2">
    <location>
        <begin position="284"/>
        <end position="305"/>
    </location>
</feature>
<gene>
    <name evidence="3" type="ORF">DM02DRAFT_653818</name>
</gene>